<evidence type="ECO:0000313" key="5">
    <source>
        <dbReference type="Proteomes" id="UP001596067"/>
    </source>
</evidence>
<organism evidence="4 5">
    <name type="scientific">Kitasatospora aburaviensis</name>
    <dbReference type="NCBI Taxonomy" id="67265"/>
    <lineage>
        <taxon>Bacteria</taxon>
        <taxon>Bacillati</taxon>
        <taxon>Actinomycetota</taxon>
        <taxon>Actinomycetes</taxon>
        <taxon>Kitasatosporales</taxon>
        <taxon>Streptomycetaceae</taxon>
        <taxon>Kitasatospora</taxon>
    </lineage>
</organism>
<reference evidence="5" key="1">
    <citation type="journal article" date="2019" name="Int. J. Syst. Evol. Microbiol.">
        <title>The Global Catalogue of Microorganisms (GCM) 10K type strain sequencing project: providing services to taxonomists for standard genome sequencing and annotation.</title>
        <authorList>
            <consortium name="The Broad Institute Genomics Platform"/>
            <consortium name="The Broad Institute Genome Sequencing Center for Infectious Disease"/>
            <person name="Wu L."/>
            <person name="Ma J."/>
        </authorList>
    </citation>
    <scope>NUCLEOTIDE SEQUENCE [LARGE SCALE GENOMIC DNA]</scope>
    <source>
        <strain evidence="5">CGMCC 4.1469</strain>
    </source>
</reference>
<dbReference type="PROSITE" id="PS51257">
    <property type="entry name" value="PROKAR_LIPOPROTEIN"/>
    <property type="match status" value="1"/>
</dbReference>
<dbReference type="RefSeq" id="WP_345328776.1">
    <property type="nucleotide sequence ID" value="NZ_BAAAVH010000056.1"/>
</dbReference>
<comment type="caution">
    <text evidence="4">The sequence shown here is derived from an EMBL/GenBank/DDBJ whole genome shotgun (WGS) entry which is preliminary data.</text>
</comment>
<gene>
    <name evidence="4" type="ORF">ACFP0N_20415</name>
</gene>
<feature type="region of interest" description="Disordered" evidence="1">
    <location>
        <begin position="217"/>
        <end position="243"/>
    </location>
</feature>
<feature type="compositionally biased region" description="Low complexity" evidence="1">
    <location>
        <begin position="28"/>
        <end position="45"/>
    </location>
</feature>
<dbReference type="Proteomes" id="UP001596067">
    <property type="component" value="Unassembled WGS sequence"/>
</dbReference>
<feature type="domain" description="DUF4232" evidence="3">
    <location>
        <begin position="108"/>
        <end position="235"/>
    </location>
</feature>
<feature type="chain" id="PRO_5047461489" evidence="2">
    <location>
        <begin position="22"/>
        <end position="243"/>
    </location>
</feature>
<keyword evidence="5" id="KW-1185">Reference proteome</keyword>
<evidence type="ECO:0000313" key="4">
    <source>
        <dbReference type="EMBL" id="MFC5887337.1"/>
    </source>
</evidence>
<sequence>MRVRKPAFAALAVAAALSLTACQDDETGTAQGAPTAAPAASTSASPGGGPASGSPTSGGPAAGGPASGGATSGGPASSGPTSSGPGKGGTTSTAAPAGSTGAGKTAKCRTADLTITAADRTITGDAENTVVVELKNHSGKDCTLSGYAGVDLKTSAGTLSAKRSGEPVVEGVVKNGKSTYFGISYPANASGGSGVRITGLVVTPPDETQSVTLPWPGAGSLPATNGSGAPVKIGPMGSAGQGE</sequence>
<evidence type="ECO:0000259" key="3">
    <source>
        <dbReference type="Pfam" id="PF14016"/>
    </source>
</evidence>
<feature type="signal peptide" evidence="2">
    <location>
        <begin position="1"/>
        <end position="21"/>
    </location>
</feature>
<protein>
    <submittedName>
        <fullName evidence="4">DUF4232 domain-containing protein</fullName>
    </submittedName>
</protein>
<feature type="compositionally biased region" description="Low complexity" evidence="1">
    <location>
        <begin position="73"/>
        <end position="105"/>
    </location>
</feature>
<feature type="region of interest" description="Disordered" evidence="1">
    <location>
        <begin position="26"/>
        <end position="106"/>
    </location>
</feature>
<dbReference type="EMBL" id="JBHSOD010000026">
    <property type="protein sequence ID" value="MFC5887337.1"/>
    <property type="molecule type" value="Genomic_DNA"/>
</dbReference>
<keyword evidence="2" id="KW-0732">Signal</keyword>
<accession>A0ABW1F054</accession>
<proteinExistence type="predicted"/>
<name>A0ABW1F054_9ACTN</name>
<dbReference type="Pfam" id="PF14016">
    <property type="entry name" value="DUF4232"/>
    <property type="match status" value="1"/>
</dbReference>
<feature type="compositionally biased region" description="Gly residues" evidence="1">
    <location>
        <begin position="60"/>
        <end position="72"/>
    </location>
</feature>
<dbReference type="InterPro" id="IPR025326">
    <property type="entry name" value="DUF4232"/>
</dbReference>
<evidence type="ECO:0000256" key="1">
    <source>
        <dbReference type="SAM" id="MobiDB-lite"/>
    </source>
</evidence>
<evidence type="ECO:0000256" key="2">
    <source>
        <dbReference type="SAM" id="SignalP"/>
    </source>
</evidence>